<dbReference type="PANTHER" id="PTHR46807:SF1">
    <property type="entry name" value="TRANSCRIPTION FACTOR PIF3"/>
    <property type="match status" value="1"/>
</dbReference>
<evidence type="ECO:0000313" key="3">
    <source>
        <dbReference type="Proteomes" id="UP001318860"/>
    </source>
</evidence>
<evidence type="ECO:0000313" key="2">
    <source>
        <dbReference type="EMBL" id="KAK6164328.1"/>
    </source>
</evidence>
<feature type="compositionally biased region" description="Polar residues" evidence="1">
    <location>
        <begin position="155"/>
        <end position="168"/>
    </location>
</feature>
<keyword evidence="3" id="KW-1185">Reference proteome</keyword>
<dbReference type="EMBL" id="JABTTQ020000001">
    <property type="protein sequence ID" value="KAK6164328.1"/>
    <property type="molecule type" value="Genomic_DNA"/>
</dbReference>
<accession>A0ABR0XYQ3</accession>
<feature type="region of interest" description="Disordered" evidence="1">
    <location>
        <begin position="136"/>
        <end position="193"/>
    </location>
</feature>
<dbReference type="PANTHER" id="PTHR46807">
    <property type="entry name" value="TRANSCRIPTION FACTOR PIF3"/>
    <property type="match status" value="1"/>
</dbReference>
<feature type="region of interest" description="Disordered" evidence="1">
    <location>
        <begin position="207"/>
        <end position="228"/>
    </location>
</feature>
<reference evidence="2 3" key="1">
    <citation type="journal article" date="2021" name="Comput. Struct. Biotechnol. J.">
        <title>De novo genome assembly of the potent medicinal plant Rehmannia glutinosa using nanopore technology.</title>
        <authorList>
            <person name="Ma L."/>
            <person name="Dong C."/>
            <person name="Song C."/>
            <person name="Wang X."/>
            <person name="Zheng X."/>
            <person name="Niu Y."/>
            <person name="Chen S."/>
            <person name="Feng W."/>
        </authorList>
    </citation>
    <scope>NUCLEOTIDE SEQUENCE [LARGE SCALE GENOMIC DNA]</scope>
    <source>
        <strain evidence="2">DH-2019</strain>
    </source>
</reference>
<dbReference type="InterPro" id="IPR044273">
    <property type="entry name" value="PIF3-like"/>
</dbReference>
<evidence type="ECO:0000256" key="1">
    <source>
        <dbReference type="SAM" id="MobiDB-lite"/>
    </source>
</evidence>
<gene>
    <name evidence="2" type="ORF">DH2020_001192</name>
</gene>
<dbReference type="Proteomes" id="UP001318860">
    <property type="component" value="Unassembled WGS sequence"/>
</dbReference>
<sequence length="263" mass="28680">MGVWEMMFTTANNPKLWSKSSQNKTPFVYGGRSGGDAVIPVVVREIGRAELRPEQHLFMEEDEMASWLQYLMTHPSVVICEDLLLLSCSGSSGHHYRCSAGSTAYPFGGSEAKFPSITEISRISRGYLAAEVEPVEKPSVTAPKESTAESKSDDSNLSARAENTSSKQKGGDIGGGGGQPEAENQRKPTITSVRVRTTGFQAGVVKKQGCGSASSSKRSRAAQVHNLSERVRRRDRINEKMKGTLQIDTTLQQGFGKLEYLPY</sequence>
<organism evidence="2 3">
    <name type="scientific">Rehmannia glutinosa</name>
    <name type="common">Chinese foxglove</name>
    <dbReference type="NCBI Taxonomy" id="99300"/>
    <lineage>
        <taxon>Eukaryota</taxon>
        <taxon>Viridiplantae</taxon>
        <taxon>Streptophyta</taxon>
        <taxon>Embryophyta</taxon>
        <taxon>Tracheophyta</taxon>
        <taxon>Spermatophyta</taxon>
        <taxon>Magnoliopsida</taxon>
        <taxon>eudicotyledons</taxon>
        <taxon>Gunneridae</taxon>
        <taxon>Pentapetalae</taxon>
        <taxon>asterids</taxon>
        <taxon>lamiids</taxon>
        <taxon>Lamiales</taxon>
        <taxon>Orobanchaceae</taxon>
        <taxon>Rehmannieae</taxon>
        <taxon>Rehmannia</taxon>
    </lineage>
</organism>
<proteinExistence type="predicted"/>
<name>A0ABR0XYQ3_REHGL</name>
<protein>
    <submittedName>
        <fullName evidence="2">Uncharacterized protein</fullName>
    </submittedName>
</protein>
<comment type="caution">
    <text evidence="2">The sequence shown here is derived from an EMBL/GenBank/DDBJ whole genome shotgun (WGS) entry which is preliminary data.</text>
</comment>